<feature type="compositionally biased region" description="Low complexity" evidence="1">
    <location>
        <begin position="454"/>
        <end position="465"/>
    </location>
</feature>
<evidence type="ECO:0000256" key="1">
    <source>
        <dbReference type="SAM" id="MobiDB-lite"/>
    </source>
</evidence>
<feature type="compositionally biased region" description="Polar residues" evidence="1">
    <location>
        <begin position="421"/>
        <end position="437"/>
    </location>
</feature>
<feature type="compositionally biased region" description="Acidic residues" evidence="1">
    <location>
        <begin position="335"/>
        <end position="351"/>
    </location>
</feature>
<keyword evidence="3" id="KW-1185">Reference proteome</keyword>
<name>A0A8J4BFA1_9CHLO</name>
<feature type="region of interest" description="Disordered" evidence="1">
    <location>
        <begin position="335"/>
        <end position="357"/>
    </location>
</feature>
<gene>
    <name evidence="2" type="ORF">Vafri_12702</name>
</gene>
<dbReference type="EMBL" id="BNCO01000028">
    <property type="protein sequence ID" value="GIL57471.1"/>
    <property type="molecule type" value="Genomic_DNA"/>
</dbReference>
<accession>A0A8J4BFA1</accession>
<feature type="region of interest" description="Disordered" evidence="1">
    <location>
        <begin position="394"/>
        <end position="465"/>
    </location>
</feature>
<sequence length="1524" mass="158450">MSASGYLVVGSGSSSSSVVVDEENDDFAGSPFVLLHSAAEADRHGHAPPPSFHVGGVSPVGWTSCNNADSSSDNLQGEELLTSFIDPDSQRADCILQGSGLWSALQDVNNTAPLQLQDVRGFGGSAPTPEAVDGDDRTAFQTGAVHSRSRSRSRARSKDHNVENGAVACGDGDTEHDSTGNVVDDDCDDGGGALGLLGSLDEATFQSIPPALVRLLQQLEEERDELAGRLLESDAELSALRASYQQLSQSHTSSQSWLNQLLAQQLEVHERRQCLRGRRSSRSRAAAAAAAAPSSSLPYPAAEAVGAAPGHALADESEDEELARAQDVTGELETVELDFDGEEGREGEEDVGLSPSERILKGGTETLEGALTAAGNADGGGDRGGAVLNVRDDQEQQQQQLLPVGSFDDTTVEEGGGRNTGIGSNVDTASPNLSSRTPDGLMTSAPASGEIADAPPSARMPTTTTAAAAAVAAEVEMVAEASPTAPCVSGPTGRTLAAVTPVEKERGAETDGDPHLSIGTLRRRKQQLQLQEQKQQQRQRPRRVCQHEDGRPPAASTLTRRPGAAGAGVPGLPISLPLAALSLALLAVVLLLTAGGVVVHRLMVLSTSCNSGGGRGSGTNRVANPPPMDPRKAAEAAAGVPGAPRGFGAMEIIPAAYKGALNSGGDVVREIPAAVAVAEATARDDMPPSGGAYHCFPSEASEPGLSSNVTGLSTRMGADGDADGAVGEIRGEEGKRQVDMVAPKGRRHLGSGGEQQGHSKFRRADAADAGANGDGFLFITAAAASAFSVVDGDDGELGVQVAAAAAAAAATVGKATAVAAATATATAAAAWEKQNVAATTVTLPDVVVAPPALVLPLPPPLPSSPPPLPPAPATGAMGARTTESHLPACAALHKLSDAFCYDNLKMSLGLDSDLGSDSVSGHRTKQGGYESRKTRKGKRRGGNASAGSGGNGSPDAVCQALAAARGATLSAMRPRSLGLRLAMAVLEERWHRLVREAKTQATPLPSASAQRRNEWRHGRRRDGNVEDEKDLDRAQQQAKAAASQVVAAWVSSHWLPHLQPLLGAVTGDQELPEMVGTAHRVVILALRWCSEAGYDLSHNLTAPLQQRLEAALADVAAMTAVHVDPSYTDGAAAAEAALAEARRCLSWQLDQFQDVVECRQKCSPRARLLAALRSLGLHTTFLERKLDELDLYVDLDWDLDLHGTLGPFRHVSLVGMDWLRSVAATAAEVNQDSTWEPVLQAARDSAAAAAAAGRHAARAAAAGAAEAAAAIRSGFKNIADLDSHWADLARAGQQMGNDVRKVAAAAVEMAAEVAGKSATWATSATRSAPLQNLMAALRRSYAEQWSGIGCNCRSIYEAVSAAAGASGEAAAYSANSTEVEASCASGFEALMKGLQLTTDGATASDASDKSGDPWVGGRSREVRHDRDCQRHSRNSGRSGSDCDVNMSDRKWRTATAASASASSGRGGFSRRRHVEDQVLDAVPAALRRFYKSLEELRSTVSVMLMECRGLSEGVRSFRQQLQQQ</sequence>
<feature type="region of interest" description="Disordered" evidence="1">
    <location>
        <begin position="1400"/>
        <end position="1445"/>
    </location>
</feature>
<feature type="region of interest" description="Disordered" evidence="1">
    <location>
        <begin position="997"/>
        <end position="1029"/>
    </location>
</feature>
<feature type="compositionally biased region" description="Basic and acidic residues" evidence="1">
    <location>
        <begin position="1011"/>
        <end position="1029"/>
    </location>
</feature>
<comment type="caution">
    <text evidence="2">The sequence shown here is derived from an EMBL/GenBank/DDBJ whole genome shotgun (WGS) entry which is preliminary data.</text>
</comment>
<evidence type="ECO:0000313" key="2">
    <source>
        <dbReference type="EMBL" id="GIL57471.1"/>
    </source>
</evidence>
<feature type="region of interest" description="Disordered" evidence="1">
    <location>
        <begin position="912"/>
        <end position="953"/>
    </location>
</feature>
<dbReference type="Proteomes" id="UP000747399">
    <property type="component" value="Unassembled WGS sequence"/>
</dbReference>
<feature type="region of interest" description="Disordered" evidence="1">
    <location>
        <begin position="610"/>
        <end position="631"/>
    </location>
</feature>
<feature type="region of interest" description="Disordered" evidence="1">
    <location>
        <begin position="745"/>
        <end position="765"/>
    </location>
</feature>
<reference evidence="2" key="1">
    <citation type="journal article" date="2021" name="Proc. Natl. Acad. Sci. U.S.A.">
        <title>Three genomes in the algal genus Volvox reveal the fate of a haploid sex-determining region after a transition to homothallism.</title>
        <authorList>
            <person name="Yamamoto K."/>
            <person name="Hamaji T."/>
            <person name="Kawai-Toyooka H."/>
            <person name="Matsuzaki R."/>
            <person name="Takahashi F."/>
            <person name="Nishimura Y."/>
            <person name="Kawachi M."/>
            <person name="Noguchi H."/>
            <person name="Minakuchi Y."/>
            <person name="Umen J.G."/>
            <person name="Toyoda A."/>
            <person name="Nozaki H."/>
        </authorList>
    </citation>
    <scope>NUCLEOTIDE SEQUENCE</scope>
    <source>
        <strain evidence="2">NIES-3780</strain>
    </source>
</reference>
<feature type="compositionally biased region" description="Basic and acidic residues" evidence="1">
    <location>
        <begin position="1418"/>
        <end position="1430"/>
    </location>
</feature>
<organism evidence="2 3">
    <name type="scientific">Volvox africanus</name>
    <dbReference type="NCBI Taxonomy" id="51714"/>
    <lineage>
        <taxon>Eukaryota</taxon>
        <taxon>Viridiplantae</taxon>
        <taxon>Chlorophyta</taxon>
        <taxon>core chlorophytes</taxon>
        <taxon>Chlorophyceae</taxon>
        <taxon>CS clade</taxon>
        <taxon>Chlamydomonadales</taxon>
        <taxon>Volvocaceae</taxon>
        <taxon>Volvox</taxon>
    </lineage>
</organism>
<feature type="region of interest" description="Disordered" evidence="1">
    <location>
        <begin position="524"/>
        <end position="566"/>
    </location>
</feature>
<proteinExistence type="predicted"/>
<feature type="compositionally biased region" description="Low complexity" evidence="1">
    <location>
        <begin position="527"/>
        <end position="536"/>
    </location>
</feature>
<evidence type="ECO:0000313" key="3">
    <source>
        <dbReference type="Proteomes" id="UP000747399"/>
    </source>
</evidence>
<feature type="region of interest" description="Disordered" evidence="1">
    <location>
        <begin position="143"/>
        <end position="177"/>
    </location>
</feature>
<feature type="compositionally biased region" description="Low complexity" evidence="1">
    <location>
        <begin position="912"/>
        <end position="921"/>
    </location>
</feature>
<protein>
    <submittedName>
        <fullName evidence="2">Uncharacterized protein</fullName>
    </submittedName>
</protein>
<feature type="compositionally biased region" description="Polar residues" evidence="1">
    <location>
        <begin position="999"/>
        <end position="1010"/>
    </location>
</feature>